<keyword evidence="8" id="KW-1185">Reference proteome</keyword>
<keyword evidence="5 6" id="KW-0472">Membrane</keyword>
<feature type="transmembrane region" description="Helical" evidence="6">
    <location>
        <begin position="278"/>
        <end position="296"/>
    </location>
</feature>
<dbReference type="GO" id="GO:0016020">
    <property type="term" value="C:membrane"/>
    <property type="evidence" value="ECO:0007669"/>
    <property type="project" value="UniProtKB-SubCell"/>
</dbReference>
<evidence type="ECO:0000256" key="1">
    <source>
        <dbReference type="ARBA" id="ARBA00004141"/>
    </source>
</evidence>
<evidence type="ECO:0000256" key="3">
    <source>
        <dbReference type="ARBA" id="ARBA00022692"/>
    </source>
</evidence>
<keyword evidence="3 6" id="KW-0812">Transmembrane</keyword>
<dbReference type="InterPro" id="IPR036412">
    <property type="entry name" value="HAD-like_sf"/>
</dbReference>
<proteinExistence type="predicted"/>
<dbReference type="AlphaFoldDB" id="A0A399J1T9"/>
<comment type="caution">
    <text evidence="7">The sequence shown here is derived from an EMBL/GenBank/DDBJ whole genome shotgun (WGS) entry which is preliminary data.</text>
</comment>
<feature type="transmembrane region" description="Helical" evidence="6">
    <location>
        <begin position="415"/>
        <end position="432"/>
    </location>
</feature>
<dbReference type="Gene3D" id="1.10.357.140">
    <property type="entry name" value="UbiA prenyltransferase"/>
    <property type="match status" value="1"/>
</dbReference>
<keyword evidence="7" id="KW-0808">Transferase</keyword>
<dbReference type="InterPro" id="IPR023214">
    <property type="entry name" value="HAD_sf"/>
</dbReference>
<dbReference type="CDD" id="cd07519">
    <property type="entry name" value="HAD_PTase"/>
    <property type="match status" value="1"/>
</dbReference>
<organism evidence="7 8">
    <name type="scientific">Pseudooceanicola sediminis</name>
    <dbReference type="NCBI Taxonomy" id="2211117"/>
    <lineage>
        <taxon>Bacteria</taxon>
        <taxon>Pseudomonadati</taxon>
        <taxon>Pseudomonadota</taxon>
        <taxon>Alphaproteobacteria</taxon>
        <taxon>Rhodobacterales</taxon>
        <taxon>Paracoccaceae</taxon>
        <taxon>Pseudooceanicola</taxon>
    </lineage>
</organism>
<evidence type="ECO:0000256" key="6">
    <source>
        <dbReference type="SAM" id="Phobius"/>
    </source>
</evidence>
<dbReference type="GO" id="GO:0016765">
    <property type="term" value="F:transferase activity, transferring alkyl or aryl (other than methyl) groups"/>
    <property type="evidence" value="ECO:0007669"/>
    <property type="project" value="InterPro"/>
</dbReference>
<evidence type="ECO:0000256" key="4">
    <source>
        <dbReference type="ARBA" id="ARBA00022989"/>
    </source>
</evidence>
<dbReference type="NCBIfam" id="NF006088">
    <property type="entry name" value="PRK08238.1"/>
    <property type="match status" value="1"/>
</dbReference>
<dbReference type="Pfam" id="PF01040">
    <property type="entry name" value="UbiA"/>
    <property type="match status" value="1"/>
</dbReference>
<reference evidence="7 8" key="1">
    <citation type="submission" date="2018-08" db="EMBL/GenBank/DDBJ databases">
        <title>Pseudooceanicola sediminis CY03 in the family Rhodobacteracea.</title>
        <authorList>
            <person name="Zhang Y.-J."/>
        </authorList>
    </citation>
    <scope>NUCLEOTIDE SEQUENCE [LARGE SCALE GENOMIC DNA]</scope>
    <source>
        <strain evidence="7 8">CY03</strain>
    </source>
</reference>
<feature type="transmembrane region" description="Helical" evidence="6">
    <location>
        <begin position="254"/>
        <end position="272"/>
    </location>
</feature>
<dbReference type="CDD" id="cd13963">
    <property type="entry name" value="PT_UbiA_2"/>
    <property type="match status" value="1"/>
</dbReference>
<dbReference type="SUPFAM" id="SSF56784">
    <property type="entry name" value="HAD-like"/>
    <property type="match status" value="1"/>
</dbReference>
<dbReference type="InterPro" id="IPR000537">
    <property type="entry name" value="UbiA_prenyltransferase"/>
</dbReference>
<keyword evidence="2" id="KW-1003">Cell membrane</keyword>
<evidence type="ECO:0000313" key="7">
    <source>
        <dbReference type="EMBL" id="RII39260.1"/>
    </source>
</evidence>
<dbReference type="EMBL" id="QWJJ01000006">
    <property type="protein sequence ID" value="RII39260.1"/>
    <property type="molecule type" value="Genomic_DNA"/>
</dbReference>
<dbReference type="Proteomes" id="UP000265848">
    <property type="component" value="Unassembled WGS sequence"/>
</dbReference>
<protein>
    <submittedName>
        <fullName evidence="7">UbiA family prenyltransferase</fullName>
    </submittedName>
</protein>
<evidence type="ECO:0000313" key="8">
    <source>
        <dbReference type="Proteomes" id="UP000265848"/>
    </source>
</evidence>
<feature type="transmembrane region" description="Helical" evidence="6">
    <location>
        <begin position="452"/>
        <end position="469"/>
    </location>
</feature>
<dbReference type="Gene3D" id="3.40.50.1000">
    <property type="entry name" value="HAD superfamily/HAD-like"/>
    <property type="match status" value="1"/>
</dbReference>
<evidence type="ECO:0000256" key="5">
    <source>
        <dbReference type="ARBA" id="ARBA00023136"/>
    </source>
</evidence>
<dbReference type="Pfam" id="PF12710">
    <property type="entry name" value="HAD"/>
    <property type="match status" value="1"/>
</dbReference>
<comment type="subcellular location">
    <subcellularLocation>
        <location evidence="1">Membrane</location>
        <topology evidence="1">Multi-pass membrane protein</topology>
    </subcellularLocation>
</comment>
<gene>
    <name evidence="7" type="ORF">DL237_08935</name>
</gene>
<keyword evidence="4 6" id="KW-1133">Transmembrane helix</keyword>
<evidence type="ECO:0000256" key="2">
    <source>
        <dbReference type="ARBA" id="ARBA00022475"/>
    </source>
</evidence>
<name>A0A399J1T9_9RHOB</name>
<dbReference type="RefSeq" id="WP_119398699.1">
    <property type="nucleotide sequence ID" value="NZ_QWJJ01000006.1"/>
</dbReference>
<sequence>MILAVDLDGTLLRSDMLHESIWSALARDATSPFRAAMALKRGRAALKRYLVGAADIDVTSLPYDPGVIERIRAWKAEGGRTALVTASDETYARAIADHLDLFDEVHGSDGVRNLKGEGKAAFLQERFGAAGFAYMGDAEADLPVWSRAAKAITVNAPARLRHAAEQSCADVDHLVTRTPTARPYVLALRPHQWMKNLLVFLPMLAAHRLDAATVLTAILAFVCFSLVASSVYLLNDLLDLSADRAHPRKCKRPFASGSVPIAHGTLMAIGLFLGGCAIGLWVGPGFLLVMLGYFALTLGYSLHLKRRMVLDICVLAALYTVRIVAGGVATGLSLSVWLLAFSVFFFLSLAAVKRQAELMDAASRGKLTAAGRGYHVDDLPIIAMIGVAGGYIAVLVMALYVNSPDVTKLYAIPEMLWGVCAILLYWITRTVMVAHRGQMHDDPVVYAARDRISQICFLLILVFAVAGALQ</sequence>
<dbReference type="OrthoDB" id="9803632at2"/>
<feature type="transmembrane region" description="Helical" evidence="6">
    <location>
        <begin position="334"/>
        <end position="352"/>
    </location>
</feature>
<feature type="transmembrane region" description="Helical" evidence="6">
    <location>
        <begin position="211"/>
        <end position="234"/>
    </location>
</feature>
<feature type="transmembrane region" description="Helical" evidence="6">
    <location>
        <begin position="381"/>
        <end position="403"/>
    </location>
</feature>
<accession>A0A399J1T9</accession>
<dbReference type="InterPro" id="IPR044878">
    <property type="entry name" value="UbiA_sf"/>
</dbReference>